<dbReference type="InterPro" id="IPR025714">
    <property type="entry name" value="Methyltranfer_dom"/>
</dbReference>
<dbReference type="PANTHER" id="PTHR44068:SF1">
    <property type="entry name" value="HYPOTHETICAL LOC100005854"/>
    <property type="match status" value="1"/>
</dbReference>
<comment type="similarity">
    <text evidence="2">Belongs to the class I-like SAM-binding methyltransferase superfamily. Erg6/SMT family.</text>
</comment>
<dbReference type="AlphaFoldDB" id="A0AA43QF80"/>
<dbReference type="GO" id="GO:0016126">
    <property type="term" value="P:sterol biosynthetic process"/>
    <property type="evidence" value="ECO:0007669"/>
    <property type="project" value="TreeGrafter"/>
</dbReference>
<reference evidence="4" key="1">
    <citation type="journal article" date="2023" name="Genome Biol. Evol.">
        <title>First Whole Genome Sequence and Flow Cytometry Genome Size Data for the Lichen-Forming Fungus Ramalina farinacea (Ascomycota).</title>
        <authorList>
            <person name="Llewellyn T."/>
            <person name="Mian S."/>
            <person name="Hill R."/>
            <person name="Leitch I.J."/>
            <person name="Gaya E."/>
        </authorList>
    </citation>
    <scope>NUCLEOTIDE SEQUENCE</scope>
    <source>
        <strain evidence="4">LIQ254RAFAR</strain>
    </source>
</reference>
<dbReference type="SUPFAM" id="SSF53335">
    <property type="entry name" value="S-adenosyl-L-methionine-dependent methyltransferases"/>
    <property type="match status" value="1"/>
</dbReference>
<proteinExistence type="inferred from homology"/>
<accession>A0AA43QF80</accession>
<gene>
    <name evidence="4" type="ORF">OHK93_000604</name>
</gene>
<dbReference type="CDD" id="cd02440">
    <property type="entry name" value="AdoMet_MTases"/>
    <property type="match status" value="1"/>
</dbReference>
<evidence type="ECO:0000256" key="2">
    <source>
        <dbReference type="ARBA" id="ARBA00038188"/>
    </source>
</evidence>
<dbReference type="GO" id="GO:0003838">
    <property type="term" value="F:sterol 24-C-methyltransferase activity"/>
    <property type="evidence" value="ECO:0007669"/>
    <property type="project" value="TreeGrafter"/>
</dbReference>
<dbReference type="PANTHER" id="PTHR44068">
    <property type="entry name" value="ZGC:194242"/>
    <property type="match status" value="1"/>
</dbReference>
<dbReference type="Pfam" id="PF13847">
    <property type="entry name" value="Methyltransf_31"/>
    <property type="match status" value="1"/>
</dbReference>
<keyword evidence="1" id="KW-0808">Transferase</keyword>
<feature type="domain" description="Methyltransferase" evidence="3">
    <location>
        <begin position="37"/>
        <end position="145"/>
    </location>
</feature>
<protein>
    <recommendedName>
        <fullName evidence="3">Methyltransferase domain-containing protein</fullName>
    </recommendedName>
</protein>
<keyword evidence="5" id="KW-1185">Reference proteome</keyword>
<dbReference type="GO" id="GO:0005783">
    <property type="term" value="C:endoplasmic reticulum"/>
    <property type="evidence" value="ECO:0007669"/>
    <property type="project" value="TreeGrafter"/>
</dbReference>
<evidence type="ECO:0000313" key="4">
    <source>
        <dbReference type="EMBL" id="MDI1485466.1"/>
    </source>
</evidence>
<name>A0AA43QF80_9LECA</name>
<evidence type="ECO:0000256" key="1">
    <source>
        <dbReference type="ARBA" id="ARBA00022679"/>
    </source>
</evidence>
<dbReference type="Proteomes" id="UP001161017">
    <property type="component" value="Unassembled WGS sequence"/>
</dbReference>
<sequence length="271" mass="30003">MAHTSKAYVLDHKVANIKSHQWRTARNSAAFVIDSIHPDMYILDVGCGPGSITVDFAEMVPKGHVTGIEIGADILSQAQSLAHERGLENVTFGEADVNALKYPDATFDLVFAHQVLQHLPEPVKALREMRRVAKLGGMVAVREGELGTSFAYPDLAGIRNTVELYVRVARNSGSHPDAGRELLSYALESGFTRSAITASASSFCFSSDEDRAMWGKTWSDRLQESSFRKRALDGGFADPTDLESYAKDWRDWMTRDNAIWAHLNGEILCRK</sequence>
<evidence type="ECO:0000259" key="3">
    <source>
        <dbReference type="Pfam" id="PF13847"/>
    </source>
</evidence>
<comment type="caution">
    <text evidence="4">The sequence shown here is derived from an EMBL/GenBank/DDBJ whole genome shotgun (WGS) entry which is preliminary data.</text>
</comment>
<organism evidence="4 5">
    <name type="scientific">Ramalina farinacea</name>
    <dbReference type="NCBI Taxonomy" id="258253"/>
    <lineage>
        <taxon>Eukaryota</taxon>
        <taxon>Fungi</taxon>
        <taxon>Dikarya</taxon>
        <taxon>Ascomycota</taxon>
        <taxon>Pezizomycotina</taxon>
        <taxon>Lecanoromycetes</taxon>
        <taxon>OSLEUM clade</taxon>
        <taxon>Lecanoromycetidae</taxon>
        <taxon>Lecanorales</taxon>
        <taxon>Lecanorineae</taxon>
        <taxon>Ramalinaceae</taxon>
        <taxon>Ramalina</taxon>
    </lineage>
</organism>
<dbReference type="InterPro" id="IPR029063">
    <property type="entry name" value="SAM-dependent_MTases_sf"/>
</dbReference>
<evidence type="ECO:0000313" key="5">
    <source>
        <dbReference type="Proteomes" id="UP001161017"/>
    </source>
</evidence>
<dbReference type="InterPro" id="IPR050447">
    <property type="entry name" value="Erg6_SMT_methyltransf"/>
</dbReference>
<dbReference type="Gene3D" id="3.40.50.150">
    <property type="entry name" value="Vaccinia Virus protein VP39"/>
    <property type="match status" value="1"/>
</dbReference>
<dbReference type="EMBL" id="JAPUFD010000001">
    <property type="protein sequence ID" value="MDI1485466.1"/>
    <property type="molecule type" value="Genomic_DNA"/>
</dbReference>